<dbReference type="AlphaFoldDB" id="A0A022QS92"/>
<sequence length="96" mass="10806">MRVIGWRMAGGAKVVVFEPWNNTVRMESGVWSLVLYGKQKLNVSESRISSSSSSSSSSSQSCLIFFFLRMKFVLISKMTFLTPRVNLYPCSSEINP</sequence>
<dbReference type="Proteomes" id="UP000030748">
    <property type="component" value="Unassembled WGS sequence"/>
</dbReference>
<evidence type="ECO:0000313" key="2">
    <source>
        <dbReference type="Proteomes" id="UP000030748"/>
    </source>
</evidence>
<name>A0A022QS92_ERYGU</name>
<dbReference type="EMBL" id="KI631018">
    <property type="protein sequence ID" value="EYU30796.1"/>
    <property type="molecule type" value="Genomic_DNA"/>
</dbReference>
<protein>
    <submittedName>
        <fullName evidence="1">Uncharacterized protein</fullName>
    </submittedName>
</protein>
<organism evidence="1 2">
    <name type="scientific">Erythranthe guttata</name>
    <name type="common">Yellow monkey flower</name>
    <name type="synonym">Mimulus guttatus</name>
    <dbReference type="NCBI Taxonomy" id="4155"/>
    <lineage>
        <taxon>Eukaryota</taxon>
        <taxon>Viridiplantae</taxon>
        <taxon>Streptophyta</taxon>
        <taxon>Embryophyta</taxon>
        <taxon>Tracheophyta</taxon>
        <taxon>Spermatophyta</taxon>
        <taxon>Magnoliopsida</taxon>
        <taxon>eudicotyledons</taxon>
        <taxon>Gunneridae</taxon>
        <taxon>Pentapetalae</taxon>
        <taxon>asterids</taxon>
        <taxon>lamiids</taxon>
        <taxon>Lamiales</taxon>
        <taxon>Phrymaceae</taxon>
        <taxon>Erythranthe</taxon>
    </lineage>
</organism>
<accession>A0A022QS92</accession>
<reference evidence="1 2" key="1">
    <citation type="journal article" date="2013" name="Proc. Natl. Acad. Sci. U.S.A.">
        <title>Fine-scale variation in meiotic recombination in Mimulus inferred from population shotgun sequencing.</title>
        <authorList>
            <person name="Hellsten U."/>
            <person name="Wright K.M."/>
            <person name="Jenkins J."/>
            <person name="Shu S."/>
            <person name="Yuan Y."/>
            <person name="Wessler S.R."/>
            <person name="Schmutz J."/>
            <person name="Willis J.H."/>
            <person name="Rokhsar D.S."/>
        </authorList>
    </citation>
    <scope>NUCLEOTIDE SEQUENCE [LARGE SCALE GENOMIC DNA]</scope>
    <source>
        <strain evidence="2">cv. DUN x IM62</strain>
    </source>
</reference>
<keyword evidence="2" id="KW-1185">Reference proteome</keyword>
<evidence type="ECO:0000313" key="1">
    <source>
        <dbReference type="EMBL" id="EYU30796.1"/>
    </source>
</evidence>
<gene>
    <name evidence="1" type="ORF">MIMGU_mgv1a017037mg</name>
</gene>
<proteinExistence type="predicted"/>